<evidence type="ECO:0000313" key="3">
    <source>
        <dbReference type="Proteomes" id="UP000199403"/>
    </source>
</evidence>
<dbReference type="InterPro" id="IPR036909">
    <property type="entry name" value="Cyt_c-like_dom_sf"/>
</dbReference>
<proteinExistence type="predicted"/>
<evidence type="ECO:0000256" key="1">
    <source>
        <dbReference type="SAM" id="Phobius"/>
    </source>
</evidence>
<keyword evidence="1" id="KW-0472">Membrane</keyword>
<dbReference type="Gene3D" id="1.10.760.10">
    <property type="entry name" value="Cytochrome c-like domain"/>
    <property type="match status" value="1"/>
</dbReference>
<sequence>MQHLPANLRLLIGAGLLVLVLAGLMFYFFPSETPTVLKDGEMREAEAPLPVDDVDGAIENGIHTPTGLIASEGVHLVIAHCTACHSAKLVTQNRADREGWEKMIRWMQQTQNLWDLGEQEVAILDYLAENYAPVKSGRRPPLTDIDWYELKD</sequence>
<protein>
    <recommendedName>
        <fullName evidence="4">Sulfite dehydrogenase (Cytochrome) subunit SorB</fullName>
    </recommendedName>
</protein>
<keyword evidence="1" id="KW-1133">Transmembrane helix</keyword>
<dbReference type="EMBL" id="FNZH01000003">
    <property type="protein sequence ID" value="SEJ41209.1"/>
    <property type="molecule type" value="Genomic_DNA"/>
</dbReference>
<accession>A0A1H6YIU9</accession>
<dbReference type="AlphaFoldDB" id="A0A1H6YIU9"/>
<keyword evidence="3" id="KW-1185">Reference proteome</keyword>
<evidence type="ECO:0000313" key="2">
    <source>
        <dbReference type="EMBL" id="SEJ41209.1"/>
    </source>
</evidence>
<name>A0A1H6YIU9_9BACT</name>
<dbReference type="GO" id="GO:0009055">
    <property type="term" value="F:electron transfer activity"/>
    <property type="evidence" value="ECO:0007669"/>
    <property type="project" value="InterPro"/>
</dbReference>
<gene>
    <name evidence="2" type="ORF">SAMN05192553_103757</name>
</gene>
<evidence type="ECO:0008006" key="4">
    <source>
        <dbReference type="Google" id="ProtNLM"/>
    </source>
</evidence>
<dbReference type="SUPFAM" id="SSF46626">
    <property type="entry name" value="Cytochrome c"/>
    <property type="match status" value="1"/>
</dbReference>
<reference evidence="3" key="1">
    <citation type="submission" date="2016-10" db="EMBL/GenBank/DDBJ databases">
        <authorList>
            <person name="Varghese N."/>
            <person name="Submissions S."/>
        </authorList>
    </citation>
    <scope>NUCLEOTIDE SEQUENCE [LARGE SCALE GENOMIC DNA]</scope>
    <source>
        <strain evidence="3">IBRC-M 10761</strain>
    </source>
</reference>
<dbReference type="OrthoDB" id="9805828at2"/>
<feature type="transmembrane region" description="Helical" evidence="1">
    <location>
        <begin position="7"/>
        <end position="29"/>
    </location>
</feature>
<dbReference type="RefSeq" id="WP_092174686.1">
    <property type="nucleotide sequence ID" value="NZ_FNZH01000003.1"/>
</dbReference>
<dbReference type="GO" id="GO:0020037">
    <property type="term" value="F:heme binding"/>
    <property type="evidence" value="ECO:0007669"/>
    <property type="project" value="InterPro"/>
</dbReference>
<keyword evidence="1" id="KW-0812">Transmembrane</keyword>
<dbReference type="STRING" id="1416801.SAMN05192553_103757"/>
<organism evidence="2 3">
    <name type="scientific">Cyclobacterium xiamenense</name>
    <dbReference type="NCBI Taxonomy" id="1297121"/>
    <lineage>
        <taxon>Bacteria</taxon>
        <taxon>Pseudomonadati</taxon>
        <taxon>Bacteroidota</taxon>
        <taxon>Cytophagia</taxon>
        <taxon>Cytophagales</taxon>
        <taxon>Cyclobacteriaceae</taxon>
        <taxon>Cyclobacterium</taxon>
    </lineage>
</organism>
<dbReference type="Proteomes" id="UP000199403">
    <property type="component" value="Unassembled WGS sequence"/>
</dbReference>